<proteinExistence type="predicted"/>
<comment type="caution">
    <text evidence="1">The sequence shown here is derived from an EMBL/GenBank/DDBJ whole genome shotgun (WGS) entry which is preliminary data.</text>
</comment>
<reference evidence="1 2" key="1">
    <citation type="submission" date="2024-02" db="EMBL/GenBank/DDBJ databases">
        <authorList>
            <person name="Daric V."/>
            <person name="Darras S."/>
        </authorList>
    </citation>
    <scope>NUCLEOTIDE SEQUENCE [LARGE SCALE GENOMIC DNA]</scope>
</reference>
<keyword evidence="2" id="KW-1185">Reference proteome</keyword>
<name>A0ABP0H223_CLALP</name>
<evidence type="ECO:0000313" key="2">
    <source>
        <dbReference type="Proteomes" id="UP001642483"/>
    </source>
</evidence>
<accession>A0ABP0H223</accession>
<sequence length="112" mass="12131">MSTTPLESQNTDAMTFPANGITLTFLGAGDDRCFHCFDCSLVSGCTEFTFGPESEGEGPNELKLLINQAPSLECFVLIQVRFLSCLLLDGMTMGDLPLPYQEQSRCFFGGGS</sequence>
<protein>
    <submittedName>
        <fullName evidence="1">Uncharacterized protein</fullName>
    </submittedName>
</protein>
<evidence type="ECO:0000313" key="1">
    <source>
        <dbReference type="EMBL" id="CAK8697069.1"/>
    </source>
</evidence>
<gene>
    <name evidence="1" type="ORF">CVLEPA_LOCUS30354</name>
</gene>
<dbReference type="EMBL" id="CAWYQH010000163">
    <property type="protein sequence ID" value="CAK8697069.1"/>
    <property type="molecule type" value="Genomic_DNA"/>
</dbReference>
<dbReference type="Proteomes" id="UP001642483">
    <property type="component" value="Unassembled WGS sequence"/>
</dbReference>
<organism evidence="1 2">
    <name type="scientific">Clavelina lepadiformis</name>
    <name type="common">Light-bulb sea squirt</name>
    <name type="synonym">Ascidia lepadiformis</name>
    <dbReference type="NCBI Taxonomy" id="159417"/>
    <lineage>
        <taxon>Eukaryota</taxon>
        <taxon>Metazoa</taxon>
        <taxon>Chordata</taxon>
        <taxon>Tunicata</taxon>
        <taxon>Ascidiacea</taxon>
        <taxon>Aplousobranchia</taxon>
        <taxon>Clavelinidae</taxon>
        <taxon>Clavelina</taxon>
    </lineage>
</organism>